<dbReference type="SUPFAM" id="SSF53474">
    <property type="entry name" value="alpha/beta-Hydrolases"/>
    <property type="match status" value="1"/>
</dbReference>
<feature type="transmembrane region" description="Helical" evidence="1">
    <location>
        <begin position="156"/>
        <end position="174"/>
    </location>
</feature>
<name>A0A3N0VL64_9GAMM</name>
<dbReference type="InParanoid" id="A0A3N0VL64"/>
<keyword evidence="3" id="KW-0378">Hydrolase</keyword>
<dbReference type="Gene3D" id="3.40.50.1820">
    <property type="entry name" value="alpha/beta hydrolase"/>
    <property type="match status" value="1"/>
</dbReference>
<keyword evidence="1" id="KW-1133">Transmembrane helix</keyword>
<dbReference type="GO" id="GO:0016787">
    <property type="term" value="F:hydrolase activity"/>
    <property type="evidence" value="ECO:0007669"/>
    <property type="project" value="UniProtKB-KW"/>
</dbReference>
<organism evidence="3 4">
    <name type="scientific">Stagnimonas aquatica</name>
    <dbReference type="NCBI Taxonomy" id="2689987"/>
    <lineage>
        <taxon>Bacteria</taxon>
        <taxon>Pseudomonadati</taxon>
        <taxon>Pseudomonadota</taxon>
        <taxon>Gammaproteobacteria</taxon>
        <taxon>Nevskiales</taxon>
        <taxon>Nevskiaceae</taxon>
        <taxon>Stagnimonas</taxon>
    </lineage>
</organism>
<dbReference type="InterPro" id="IPR029058">
    <property type="entry name" value="AB_hydrolase_fold"/>
</dbReference>
<evidence type="ECO:0000313" key="4">
    <source>
        <dbReference type="Proteomes" id="UP000282106"/>
    </source>
</evidence>
<proteinExistence type="predicted"/>
<protein>
    <submittedName>
        <fullName evidence="3">Alpha/beta fold hydrolase</fullName>
    </submittedName>
</protein>
<dbReference type="RefSeq" id="WP_123210367.1">
    <property type="nucleotide sequence ID" value="NZ_RJVO01000001.1"/>
</dbReference>
<dbReference type="InterPro" id="IPR000073">
    <property type="entry name" value="AB_hydrolase_1"/>
</dbReference>
<feature type="domain" description="AB hydrolase-1" evidence="2">
    <location>
        <begin position="82"/>
        <end position="190"/>
    </location>
</feature>
<dbReference type="EMBL" id="RJVO01000001">
    <property type="protein sequence ID" value="ROH93512.1"/>
    <property type="molecule type" value="Genomic_DNA"/>
</dbReference>
<dbReference type="Pfam" id="PF00561">
    <property type="entry name" value="Abhydrolase_1"/>
    <property type="match status" value="1"/>
</dbReference>
<keyword evidence="1" id="KW-0812">Transmembrane</keyword>
<evidence type="ECO:0000259" key="2">
    <source>
        <dbReference type="Pfam" id="PF00561"/>
    </source>
</evidence>
<dbReference type="PANTHER" id="PTHR36837">
    <property type="entry name" value="POLY(3-HYDROXYALKANOATE) POLYMERASE SUBUNIT PHAC"/>
    <property type="match status" value="1"/>
</dbReference>
<keyword evidence="4" id="KW-1185">Reference proteome</keyword>
<evidence type="ECO:0000313" key="3">
    <source>
        <dbReference type="EMBL" id="ROH93512.1"/>
    </source>
</evidence>
<dbReference type="AlphaFoldDB" id="A0A3N0VL64"/>
<sequence>MPLTDRIPDRLSQQAERATLWLTHAVERLSDADRFVAADQTPYELIHQSGLLSVRRYLPLSEDEIEIGGERVPVRRKPHRVPVVLVPPLAADPLNFDLLPQRSLVRYLLAQGYKVYLVDFGSPERDHSAYGLSHYTTQLLPEALTAVRRHARLKSLSLLGYCMGGLFCLIYAGWSHDRQIKNIVTIASPIDAHQAGVAGQLLAAMRGPIKLVRRYTGFRIHKLDPARLNVPGWVSSLAFKLTNPLGTLTSYVDLLMNLWDRDYVVQHQTMAAWFNDMHAYPGGIVQDFVVRVGMDNALSKGRVPLGKDQEALLDRIDASLLAIAGTSDKIVTVEAARKVMDIVASADKRFALAPGGHAGVFAGSKAPATTWALAADWLRTRSA</sequence>
<comment type="caution">
    <text evidence="3">The sequence shown here is derived from an EMBL/GenBank/DDBJ whole genome shotgun (WGS) entry which is preliminary data.</text>
</comment>
<dbReference type="PANTHER" id="PTHR36837:SF4">
    <property type="entry name" value="BLR0908 PROTEIN"/>
    <property type="match status" value="1"/>
</dbReference>
<gene>
    <name evidence="3" type="ORF">ED208_03055</name>
</gene>
<evidence type="ECO:0000256" key="1">
    <source>
        <dbReference type="SAM" id="Phobius"/>
    </source>
</evidence>
<accession>A0A3N0VL64</accession>
<dbReference type="Proteomes" id="UP000282106">
    <property type="component" value="Unassembled WGS sequence"/>
</dbReference>
<reference evidence="3 4" key="1">
    <citation type="submission" date="2018-10" db="EMBL/GenBank/DDBJ databases">
        <authorList>
            <person name="Chen W.-M."/>
        </authorList>
    </citation>
    <scope>NUCLEOTIDE SEQUENCE [LARGE SCALE GENOMIC DNA]</scope>
    <source>
        <strain evidence="3 4">THS-13</strain>
    </source>
</reference>
<keyword evidence="1" id="KW-0472">Membrane</keyword>
<dbReference type="InterPro" id="IPR051321">
    <property type="entry name" value="PHA/PHB_synthase"/>
</dbReference>